<proteinExistence type="predicted"/>
<evidence type="ECO:0000313" key="2">
    <source>
        <dbReference type="Proteomes" id="UP000199628"/>
    </source>
</evidence>
<dbReference type="EMBL" id="FMZV01000009">
    <property type="protein sequence ID" value="SDD62117.1"/>
    <property type="molecule type" value="Genomic_DNA"/>
</dbReference>
<keyword evidence="2" id="KW-1185">Reference proteome</keyword>
<organism evidence="1 2">
    <name type="scientific">Ruegeria marina</name>
    <dbReference type="NCBI Taxonomy" id="639004"/>
    <lineage>
        <taxon>Bacteria</taxon>
        <taxon>Pseudomonadati</taxon>
        <taxon>Pseudomonadota</taxon>
        <taxon>Alphaproteobacteria</taxon>
        <taxon>Rhodobacterales</taxon>
        <taxon>Roseobacteraceae</taxon>
        <taxon>Ruegeria</taxon>
    </lineage>
</organism>
<sequence length="116" mass="12703">MFHLNPNGLAITRLDSSALDAVEALQLVDGLYVVSGAVQVMIFHERIGQLGGLSTDRCGQYILASAVAGRISVERLRELGFRYATRNDGSHYWYRPGHVDFHGLFKALGEITGLAI</sequence>
<reference evidence="2" key="1">
    <citation type="submission" date="2016-10" db="EMBL/GenBank/DDBJ databases">
        <authorList>
            <person name="Varghese N."/>
            <person name="Submissions S."/>
        </authorList>
    </citation>
    <scope>NUCLEOTIDE SEQUENCE [LARGE SCALE GENOMIC DNA]</scope>
    <source>
        <strain evidence="2">CGMCC 1.9108</strain>
    </source>
</reference>
<accession>A0A1G6WA64</accession>
<protein>
    <submittedName>
        <fullName evidence="1">Uncharacterized protein</fullName>
    </submittedName>
</protein>
<evidence type="ECO:0000313" key="1">
    <source>
        <dbReference type="EMBL" id="SDD62117.1"/>
    </source>
</evidence>
<dbReference type="AlphaFoldDB" id="A0A1G6WA64"/>
<dbReference type="Proteomes" id="UP000199628">
    <property type="component" value="Unassembled WGS sequence"/>
</dbReference>
<name>A0A1G6WA64_9RHOB</name>
<gene>
    <name evidence="1" type="ORF">SAMN04488239_10912</name>
</gene>
<dbReference type="RefSeq" id="WP_093032295.1">
    <property type="nucleotide sequence ID" value="NZ_FMZV01000009.1"/>
</dbReference>